<comment type="caution">
    <text evidence="2">The sequence shown here is derived from an EMBL/GenBank/DDBJ whole genome shotgun (WGS) entry which is preliminary data.</text>
</comment>
<reference evidence="2 3" key="1">
    <citation type="submission" date="2018-10" db="EMBL/GenBank/DDBJ databases">
        <title>Genotypes and phenotypes of Enterococci isolated from broiler chickens.</title>
        <authorList>
            <person name="Muhammad A.R."/>
            <person name="Diarra M.S."/>
        </authorList>
    </citation>
    <scope>NUCLEOTIDE SEQUENCE [LARGE SCALE GENOMIC DNA]</scope>
    <source>
        <strain evidence="2 3">P5 C A 35</strain>
    </source>
</reference>
<sequence length="678" mass="74675">MNGGAKDPLVDQPHVFLKGENMKKLTHLFFVVLTLLPFAATPVQTHAQETYTIKAEQHATTEVVPELPSISRIPVTTQEPDPHNAALVPLTGGVSFSSFLSPFSAVGATLSSALVSLPASAAVVSAILGAGLGYSFYQLGSSLGVATADLLKTNASLYELSSNNPALQQELAAFATSGIDSTTSTYNFSQGLQKRYAQDVTSHALMREYLTGTTDHGAYRFSINDHPAFRKLISYGSLSTETARTGVIGRDASVADRMFIEDQFFLLEMVRVMETRVGSDTTLLTISGHNYGHRGSNGSFVHEVELSVPMSVLMSQIATQEDFLEYIQQNTTFEFGVIETPSREVAVQTAQQMAQAYHTRTADIQKNLAEVLAPTENGLSFDPSGIIATLYGQTVVLDATGKFVYADTRVAVPEYQWGAIDFAYSEAAIPIDDSITIDGRRGVLDEETGDIVEDGTGKTLVEGAMGAAWNALSLARVLEAIKNFKGDDDDDDEFEWYSPLDLYYDEWYADGGKGHTMERHVGQTADALHARLEDITYSAAFHTTEQALIFINCAIYTANKKYLEGTIKLPLGDCSLQDGNRVIYRSYKSIALGKTLGWGFYKTPYEKYVQYDSIYYAKVIIQRMPNIVWKKRKYYILTAYPDLQRTVKEEPPRAAPLSSIQYQYSIKNSESLSLFIIH</sequence>
<evidence type="ECO:0000313" key="3">
    <source>
        <dbReference type="Proteomes" id="UP000281752"/>
    </source>
</evidence>
<organism evidence="2 3">
    <name type="scientific">Enterococcus faecium</name>
    <name type="common">Streptococcus faecium</name>
    <dbReference type="NCBI Taxonomy" id="1352"/>
    <lineage>
        <taxon>Bacteria</taxon>
        <taxon>Bacillati</taxon>
        <taxon>Bacillota</taxon>
        <taxon>Bacilli</taxon>
        <taxon>Lactobacillales</taxon>
        <taxon>Enterococcaceae</taxon>
        <taxon>Enterococcus</taxon>
    </lineage>
</organism>
<dbReference type="Pfam" id="PF18431">
    <property type="entry name" value="RNAse_A_bac"/>
    <property type="match status" value="1"/>
</dbReference>
<evidence type="ECO:0000313" key="2">
    <source>
        <dbReference type="EMBL" id="ROX54075.1"/>
    </source>
</evidence>
<dbReference type="EMBL" id="RKNM01000018">
    <property type="protein sequence ID" value="ROX54075.1"/>
    <property type="molecule type" value="Genomic_DNA"/>
</dbReference>
<dbReference type="RefSeq" id="WP_123837600.1">
    <property type="nucleotide sequence ID" value="NZ_RKNG01000001.1"/>
</dbReference>
<dbReference type="Proteomes" id="UP000281752">
    <property type="component" value="Unassembled WGS sequence"/>
</dbReference>
<name>A0AB74CQP3_ENTFC</name>
<accession>A0AB74CQP3</accession>
<feature type="domain" description="Bacterial CdiA-CT RNAse A" evidence="1">
    <location>
        <begin position="514"/>
        <end position="641"/>
    </location>
</feature>
<protein>
    <recommendedName>
        <fullName evidence="1">Bacterial CdiA-CT RNAse A domain-containing protein</fullName>
    </recommendedName>
</protein>
<evidence type="ECO:0000259" key="1">
    <source>
        <dbReference type="Pfam" id="PF18431"/>
    </source>
</evidence>
<gene>
    <name evidence="2" type="ORF">EGW36_11575</name>
</gene>
<dbReference type="InterPro" id="IPR041436">
    <property type="entry name" value="RNAse_A_bac"/>
</dbReference>
<dbReference type="AlphaFoldDB" id="A0AB74CQP3"/>
<proteinExistence type="predicted"/>